<name>A0AAV1JV38_9NEOP</name>
<keyword evidence="2" id="KW-1185">Reference proteome</keyword>
<gene>
    <name evidence="1" type="ORF">LNINA_LOCUS11068</name>
</gene>
<dbReference type="AlphaFoldDB" id="A0AAV1JV38"/>
<reference evidence="1 2" key="1">
    <citation type="submission" date="2023-11" db="EMBL/GenBank/DDBJ databases">
        <authorList>
            <person name="Okamura Y."/>
        </authorList>
    </citation>
    <scope>NUCLEOTIDE SEQUENCE [LARGE SCALE GENOMIC DNA]</scope>
</reference>
<evidence type="ECO:0000313" key="1">
    <source>
        <dbReference type="EMBL" id="CAK1551978.1"/>
    </source>
</evidence>
<dbReference type="EMBL" id="CAVLEF010000132">
    <property type="protein sequence ID" value="CAK1551978.1"/>
    <property type="molecule type" value="Genomic_DNA"/>
</dbReference>
<evidence type="ECO:0000313" key="2">
    <source>
        <dbReference type="Proteomes" id="UP001497472"/>
    </source>
</evidence>
<accession>A0AAV1JV38</accession>
<proteinExistence type="predicted"/>
<comment type="caution">
    <text evidence="1">The sequence shown here is derived from an EMBL/GenBank/DDBJ whole genome shotgun (WGS) entry which is preliminary data.</text>
</comment>
<protein>
    <submittedName>
        <fullName evidence="1">Uncharacterized protein</fullName>
    </submittedName>
</protein>
<organism evidence="1 2">
    <name type="scientific">Leptosia nina</name>
    <dbReference type="NCBI Taxonomy" id="320188"/>
    <lineage>
        <taxon>Eukaryota</taxon>
        <taxon>Metazoa</taxon>
        <taxon>Ecdysozoa</taxon>
        <taxon>Arthropoda</taxon>
        <taxon>Hexapoda</taxon>
        <taxon>Insecta</taxon>
        <taxon>Pterygota</taxon>
        <taxon>Neoptera</taxon>
        <taxon>Endopterygota</taxon>
        <taxon>Lepidoptera</taxon>
        <taxon>Glossata</taxon>
        <taxon>Ditrysia</taxon>
        <taxon>Papilionoidea</taxon>
        <taxon>Pieridae</taxon>
        <taxon>Pierinae</taxon>
        <taxon>Leptosia</taxon>
    </lineage>
</organism>
<sequence length="76" mass="8585">MRGHKVRTAILAALSRRRKVRKLHIKPKEAGAFHFVGAEMCAYFTLHASLQRLTANTRCFSEKGKSNNKNLTAESE</sequence>
<dbReference type="Proteomes" id="UP001497472">
    <property type="component" value="Unassembled WGS sequence"/>
</dbReference>